<dbReference type="AlphaFoldDB" id="A0A0K9FCL7"/>
<accession>A0A0K9FCL7</accession>
<dbReference type="GeneID" id="96598456"/>
<name>A0A0K9FCL7_9BACI</name>
<dbReference type="RefSeq" id="WP_049665515.1">
    <property type="nucleotide sequence ID" value="NZ_LFXJ01000005.1"/>
</dbReference>
<dbReference type="Proteomes" id="UP000037326">
    <property type="component" value="Unassembled WGS sequence"/>
</dbReference>
<reference evidence="2" key="1">
    <citation type="submission" date="2015-07" db="EMBL/GenBank/DDBJ databases">
        <authorList>
            <person name="Liu B."/>
            <person name="Wang J."/>
            <person name="Zhu Y."/>
            <person name="Liu G."/>
            <person name="Chen Q."/>
            <person name="Lan J."/>
            <person name="Che J."/>
            <person name="Ge C."/>
            <person name="Shi H."/>
            <person name="Pan Z."/>
            <person name="Liu X."/>
        </authorList>
    </citation>
    <scope>NUCLEOTIDE SEQUENCE [LARGE SCALE GENOMIC DNA]</scope>
    <source>
        <strain evidence="2">DSM 23493</strain>
    </source>
</reference>
<evidence type="ECO:0000313" key="1">
    <source>
        <dbReference type="EMBL" id="KMY32324.1"/>
    </source>
</evidence>
<organism evidence="1 2">
    <name type="scientific">Lysinibacillus xylanilyticus</name>
    <dbReference type="NCBI Taxonomy" id="582475"/>
    <lineage>
        <taxon>Bacteria</taxon>
        <taxon>Bacillati</taxon>
        <taxon>Bacillota</taxon>
        <taxon>Bacilli</taxon>
        <taxon>Bacillales</taxon>
        <taxon>Bacillaceae</taxon>
        <taxon>Lysinibacillus</taxon>
    </lineage>
</organism>
<dbReference type="PATRIC" id="fig|582475.4.peg.1427"/>
<comment type="caution">
    <text evidence="1">The sequence shown here is derived from an EMBL/GenBank/DDBJ whole genome shotgun (WGS) entry which is preliminary data.</text>
</comment>
<evidence type="ECO:0000313" key="2">
    <source>
        <dbReference type="Proteomes" id="UP000037326"/>
    </source>
</evidence>
<protein>
    <submittedName>
        <fullName evidence="1">Uncharacterized protein</fullName>
    </submittedName>
</protein>
<dbReference type="EMBL" id="LFXJ01000005">
    <property type="protein sequence ID" value="KMY32324.1"/>
    <property type="molecule type" value="Genomic_DNA"/>
</dbReference>
<gene>
    <name evidence="1" type="ORF">ACZ11_09310</name>
</gene>
<sequence length="125" mass="14514">MRKRSDSNKCFICAKAKRQLQMFYLCESKATATNVLSVRKQSDSYKCFICVKAKRQQQQKRLIGRPQEALLCAKAKRQQLFYLCESKATATIVLSVRKRSDSNNKAPSRNGNQPHVIVMFQFRKY</sequence>
<proteinExistence type="predicted"/>